<dbReference type="Proteomes" id="UP001060085">
    <property type="component" value="Linkage Group LG03"/>
</dbReference>
<comment type="caution">
    <text evidence="1">The sequence shown here is derived from an EMBL/GenBank/DDBJ whole genome shotgun (WGS) entry which is preliminary data.</text>
</comment>
<reference evidence="2" key="1">
    <citation type="journal article" date="2023" name="Nat. Plants">
        <title>Single-cell RNA sequencing provides a high-resolution roadmap for understanding the multicellular compartmentation of specialized metabolism.</title>
        <authorList>
            <person name="Sun S."/>
            <person name="Shen X."/>
            <person name="Li Y."/>
            <person name="Li Y."/>
            <person name="Wang S."/>
            <person name="Li R."/>
            <person name="Zhang H."/>
            <person name="Shen G."/>
            <person name="Guo B."/>
            <person name="Wei J."/>
            <person name="Xu J."/>
            <person name="St-Pierre B."/>
            <person name="Chen S."/>
            <person name="Sun C."/>
        </authorList>
    </citation>
    <scope>NUCLEOTIDE SEQUENCE [LARGE SCALE GENOMIC DNA]</scope>
</reference>
<keyword evidence="2" id="KW-1185">Reference proteome</keyword>
<name>A0ACC0BFG0_CATRO</name>
<evidence type="ECO:0000313" key="1">
    <source>
        <dbReference type="EMBL" id="KAI5671318.1"/>
    </source>
</evidence>
<accession>A0ACC0BFG0</accession>
<sequence>MGVRLFGNRVLVWRLAGIDYEMPKLDSDDLVMGSGLYPWSPTVALHVRLNLDFPAALETLMTIRDTINRSSSRRGVLVRVSPEGHTYSLVPRDMQIPYSATVDLVSELGMLLERTVEVQGDNNCFNHLRDRLIISTPIDVNKMAVVKYPDCDIYVKNVILSGDLTALPFEGYGSHLNLYIGLGPDLLHFFTCMNIGLALADL</sequence>
<proteinExistence type="predicted"/>
<protein>
    <submittedName>
        <fullName evidence="1">Uncharacterized protein</fullName>
    </submittedName>
</protein>
<gene>
    <name evidence="1" type="ORF">M9H77_11682</name>
</gene>
<evidence type="ECO:0000313" key="2">
    <source>
        <dbReference type="Proteomes" id="UP001060085"/>
    </source>
</evidence>
<organism evidence="1 2">
    <name type="scientific">Catharanthus roseus</name>
    <name type="common">Madagascar periwinkle</name>
    <name type="synonym">Vinca rosea</name>
    <dbReference type="NCBI Taxonomy" id="4058"/>
    <lineage>
        <taxon>Eukaryota</taxon>
        <taxon>Viridiplantae</taxon>
        <taxon>Streptophyta</taxon>
        <taxon>Embryophyta</taxon>
        <taxon>Tracheophyta</taxon>
        <taxon>Spermatophyta</taxon>
        <taxon>Magnoliopsida</taxon>
        <taxon>eudicotyledons</taxon>
        <taxon>Gunneridae</taxon>
        <taxon>Pentapetalae</taxon>
        <taxon>asterids</taxon>
        <taxon>lamiids</taxon>
        <taxon>Gentianales</taxon>
        <taxon>Apocynaceae</taxon>
        <taxon>Rauvolfioideae</taxon>
        <taxon>Vinceae</taxon>
        <taxon>Catharanthinae</taxon>
        <taxon>Catharanthus</taxon>
    </lineage>
</organism>
<dbReference type="EMBL" id="CM044703">
    <property type="protein sequence ID" value="KAI5671318.1"/>
    <property type="molecule type" value="Genomic_DNA"/>
</dbReference>